<dbReference type="RefSeq" id="WP_025688120.1">
    <property type="nucleotide sequence ID" value="NZ_CP009288.1"/>
</dbReference>
<proteinExistence type="predicted"/>
<dbReference type="OrthoDB" id="2627004at2"/>
<dbReference type="AlphaFoldDB" id="A0A089HSJ8"/>
<reference evidence="1 2" key="1">
    <citation type="submission" date="2014-08" db="EMBL/GenBank/DDBJ databases">
        <title>Comparative genomics of the Paenibacillus odorifer group.</title>
        <authorList>
            <person name="den Bakker H.C."/>
            <person name="Tsai Y.-C."/>
            <person name="Martin N."/>
            <person name="Korlach J."/>
            <person name="Wiedmann M."/>
        </authorList>
    </citation>
    <scope>NUCLEOTIDE SEQUENCE [LARGE SCALE GENOMIC DNA]</scope>
    <source>
        <strain evidence="1 2">DSM 1735</strain>
    </source>
</reference>
<dbReference type="eggNOG" id="ENOG5030607">
    <property type="taxonomic scope" value="Bacteria"/>
</dbReference>
<evidence type="ECO:0000313" key="2">
    <source>
        <dbReference type="Proteomes" id="UP000029409"/>
    </source>
</evidence>
<dbReference type="EMBL" id="CP009288">
    <property type="protein sequence ID" value="AIQ13725.1"/>
    <property type="molecule type" value="Genomic_DNA"/>
</dbReference>
<accession>A0A089HSJ8</accession>
<evidence type="ECO:0000313" key="1">
    <source>
        <dbReference type="EMBL" id="AIQ13725.1"/>
    </source>
</evidence>
<protein>
    <submittedName>
        <fullName evidence="1">Uncharacterized protein</fullName>
    </submittedName>
</protein>
<gene>
    <name evidence="1" type="ORF">PDUR_18725</name>
</gene>
<dbReference type="KEGG" id="pdu:PDUR_18725"/>
<keyword evidence="2" id="KW-1185">Reference proteome</keyword>
<organism evidence="1 2">
    <name type="scientific">Paenibacillus durus</name>
    <name type="common">Paenibacillus azotofixans</name>
    <dbReference type="NCBI Taxonomy" id="44251"/>
    <lineage>
        <taxon>Bacteria</taxon>
        <taxon>Bacillati</taxon>
        <taxon>Bacillota</taxon>
        <taxon>Bacilli</taxon>
        <taxon>Bacillales</taxon>
        <taxon>Paenibacillaceae</taxon>
        <taxon>Paenibacillus</taxon>
    </lineage>
</organism>
<name>A0A089HSJ8_PAEDU</name>
<dbReference type="Proteomes" id="UP000029409">
    <property type="component" value="Chromosome"/>
</dbReference>
<sequence>MPYTIMKNAEFFTAALAQKYVFALQIGPDGMYSRVGAGLVQMFSDEYVKLKNFDGSVVLYSRSDTKFQH</sequence>